<name>A0AAD4PRG5_9MUSC</name>
<accession>A0AAD4PRG5</accession>
<organism evidence="1 2">
    <name type="scientific">Drosophila rubida</name>
    <dbReference type="NCBI Taxonomy" id="30044"/>
    <lineage>
        <taxon>Eukaryota</taxon>
        <taxon>Metazoa</taxon>
        <taxon>Ecdysozoa</taxon>
        <taxon>Arthropoda</taxon>
        <taxon>Hexapoda</taxon>
        <taxon>Insecta</taxon>
        <taxon>Pterygota</taxon>
        <taxon>Neoptera</taxon>
        <taxon>Endopterygota</taxon>
        <taxon>Diptera</taxon>
        <taxon>Brachycera</taxon>
        <taxon>Muscomorpha</taxon>
        <taxon>Ephydroidea</taxon>
        <taxon>Drosophilidae</taxon>
        <taxon>Drosophila</taxon>
    </lineage>
</organism>
<reference evidence="1" key="1">
    <citation type="journal article" date="2021" name="Mol. Ecol. Resour.">
        <title>Phylogenomic analyses of the genus Drosophila reveals genomic signals of climate adaptation.</title>
        <authorList>
            <person name="Li F."/>
            <person name="Rane R.V."/>
            <person name="Luria V."/>
            <person name="Xiong Z."/>
            <person name="Chen J."/>
            <person name="Li Z."/>
            <person name="Catullo R.A."/>
            <person name="Griffin P.C."/>
            <person name="Schiffer M."/>
            <person name="Pearce S."/>
            <person name="Lee S.F."/>
            <person name="McElroy K."/>
            <person name="Stocker A."/>
            <person name="Shirriffs J."/>
            <person name="Cockerell F."/>
            <person name="Coppin C."/>
            <person name="Sgro C.M."/>
            <person name="Karger A."/>
            <person name="Cain J.W."/>
            <person name="Weber J.A."/>
            <person name="Santpere G."/>
            <person name="Kirschner M.W."/>
            <person name="Hoffmann A.A."/>
            <person name="Oakeshott J.G."/>
            <person name="Zhang G."/>
        </authorList>
    </citation>
    <scope>NUCLEOTIDE SEQUENCE</scope>
    <source>
        <strain evidence="1">BGI-SZ-2011g</strain>
    </source>
</reference>
<gene>
    <name evidence="1" type="ORF">KR093_004181</name>
</gene>
<evidence type="ECO:0000313" key="2">
    <source>
        <dbReference type="Proteomes" id="UP001200034"/>
    </source>
</evidence>
<dbReference type="Proteomes" id="UP001200034">
    <property type="component" value="Unassembled WGS sequence"/>
</dbReference>
<protein>
    <submittedName>
        <fullName evidence="1">Uncharacterized protein</fullName>
    </submittedName>
</protein>
<dbReference type="EMBL" id="JAJJHW010000095">
    <property type="protein sequence ID" value="KAH8387029.1"/>
    <property type="molecule type" value="Genomic_DNA"/>
</dbReference>
<sequence>MGCCTSNGASVAVVVPVSSSSSSSHMVLPLPALSDDVLTCCCSSSGSSPSPTCFSIDLTSFSELPPTKTSSTSPFLMNTNVGILVMLYSTVMSSLSSTLTLRTTARSAYSAASSSSLGAIILHGPHQLAQKSMTISFSPALDNCCSKSSLLCTT</sequence>
<keyword evidence="2" id="KW-1185">Reference proteome</keyword>
<evidence type="ECO:0000313" key="1">
    <source>
        <dbReference type="EMBL" id="KAH8387029.1"/>
    </source>
</evidence>
<comment type="caution">
    <text evidence="1">The sequence shown here is derived from an EMBL/GenBank/DDBJ whole genome shotgun (WGS) entry which is preliminary data.</text>
</comment>
<dbReference type="AlphaFoldDB" id="A0AAD4PRG5"/>
<proteinExistence type="predicted"/>